<comment type="caution">
    <text evidence="1">The sequence shown here is derived from an EMBL/GenBank/DDBJ whole genome shotgun (WGS) entry which is preliminary data.</text>
</comment>
<dbReference type="EMBL" id="JACHHV010000016">
    <property type="protein sequence ID" value="MBB5888186.1"/>
    <property type="molecule type" value="Genomic_DNA"/>
</dbReference>
<keyword evidence="2" id="KW-1185">Reference proteome</keyword>
<reference evidence="1 2" key="1">
    <citation type="submission" date="2020-08" db="EMBL/GenBank/DDBJ databases">
        <title>Genomic Encyclopedia of Type Strains, Phase IV (KMG-IV): sequencing the most valuable type-strain genomes for metagenomic binning, comparative biology and taxonomic classification.</title>
        <authorList>
            <person name="Goeker M."/>
        </authorList>
    </citation>
    <scope>NUCLEOTIDE SEQUENCE [LARGE SCALE GENOMIC DNA]</scope>
    <source>
        <strain evidence="1 2">DSM 14925</strain>
    </source>
</reference>
<sequence length="86" mass="9991">MVKLLSAGQNQNFNAYTDYDSLPEIEVPAYDWHHLFKSYRKPTSELKKVMKWITIPLVKRILGLRSSEGASTFNPKFSFEDLLLII</sequence>
<proteinExistence type="predicted"/>
<organism evidence="1 2">
    <name type="scientific">Lactovum miscens</name>
    <dbReference type="NCBI Taxonomy" id="190387"/>
    <lineage>
        <taxon>Bacteria</taxon>
        <taxon>Bacillati</taxon>
        <taxon>Bacillota</taxon>
        <taxon>Bacilli</taxon>
        <taxon>Lactobacillales</taxon>
        <taxon>Streptococcaceae</taxon>
        <taxon>Lactovum</taxon>
    </lineage>
</organism>
<gene>
    <name evidence="1" type="ORF">HNQ37_001078</name>
</gene>
<dbReference type="RefSeq" id="WP_183539995.1">
    <property type="nucleotide sequence ID" value="NZ_JACHHV010000016.1"/>
</dbReference>
<protein>
    <submittedName>
        <fullName evidence="1">Uncharacterized protein</fullName>
    </submittedName>
</protein>
<accession>A0A841C2J9</accession>
<evidence type="ECO:0000313" key="2">
    <source>
        <dbReference type="Proteomes" id="UP000562464"/>
    </source>
</evidence>
<evidence type="ECO:0000313" key="1">
    <source>
        <dbReference type="EMBL" id="MBB5888186.1"/>
    </source>
</evidence>
<dbReference type="AlphaFoldDB" id="A0A841C2J9"/>
<name>A0A841C2J9_9LACT</name>
<dbReference type="Proteomes" id="UP000562464">
    <property type="component" value="Unassembled WGS sequence"/>
</dbReference>